<sequence length="361" mass="40982">MKTFHLRKMLLKCGNSPVFPLFALYIGILLGFGCGADVKSIGPEGNNCSRIEGLPGPEDIALDSEEKILYVSSHERRISDQTGKLFWIDLKQSPSPQPKELPVQFPPEFRPHGISLLKTGNSYRIYAISHPKEFSRHTIEIFERDRDRKWSHVGTLTDPLITSPNDLFVVSENEIYLSNDHGSGGIARYLLWDDLFGFKRAEISYFDGKSWSNLGNPLSYGNGILHIKDGKGNEFLYRSGYSDRSVFRFKIRRDNGKPVLGEPEKIYLDSGTDNLETDSKGRIFVTGHGSTYQFLRHMKNSEYNAPTQVFRISQDGNFKEVFSNRGDLISAGSTAIPFENRLYIAQVFNPFLLNCEFKNED</sequence>
<dbReference type="PANTHER" id="PTHR11799:SF12">
    <property type="entry name" value="PARAOXONASE-RELATED"/>
    <property type="match status" value="1"/>
</dbReference>
<dbReference type="AlphaFoldDB" id="A0A2N0BAA8"/>
<reference evidence="1" key="1">
    <citation type="submission" date="2017-07" db="EMBL/GenBank/DDBJ databases">
        <title>Leptospira spp. isolated from tropical soils.</title>
        <authorList>
            <person name="Thibeaux R."/>
            <person name="Iraola G."/>
            <person name="Ferres I."/>
            <person name="Bierque E."/>
            <person name="Girault D."/>
            <person name="Soupe-Gilbert M.-E."/>
            <person name="Picardeau M."/>
            <person name="Goarant C."/>
        </authorList>
    </citation>
    <scope>NUCLEOTIDE SEQUENCE [LARGE SCALE GENOMIC DNA]</scope>
    <source>
        <strain evidence="1">ATI7-C-A5</strain>
    </source>
</reference>
<dbReference type="EMBL" id="NPEF01000060">
    <property type="protein sequence ID" value="PJZ93482.1"/>
    <property type="molecule type" value="Genomic_DNA"/>
</dbReference>
<proteinExistence type="predicted"/>
<dbReference type="Gene3D" id="2.120.10.30">
    <property type="entry name" value="TolB, C-terminal domain"/>
    <property type="match status" value="1"/>
</dbReference>
<protein>
    <submittedName>
        <fullName evidence="1">Arylesterase</fullName>
    </submittedName>
</protein>
<organism evidence="1">
    <name type="scientific">Leptospira ellisii</name>
    <dbReference type="NCBI Taxonomy" id="2023197"/>
    <lineage>
        <taxon>Bacteria</taxon>
        <taxon>Pseudomonadati</taxon>
        <taxon>Spirochaetota</taxon>
        <taxon>Spirochaetia</taxon>
        <taxon>Leptospirales</taxon>
        <taxon>Leptospiraceae</taxon>
        <taxon>Leptospira</taxon>
    </lineage>
</organism>
<dbReference type="PANTHER" id="PTHR11799">
    <property type="entry name" value="PARAOXONASE"/>
    <property type="match status" value="1"/>
</dbReference>
<name>A0A2N0BAA8_9LEPT</name>
<dbReference type="PROSITE" id="PS51257">
    <property type="entry name" value="PROKAR_LIPOPROTEIN"/>
    <property type="match status" value="1"/>
</dbReference>
<dbReference type="InterPro" id="IPR051288">
    <property type="entry name" value="Serum_paraoxonase/arylesterase"/>
</dbReference>
<dbReference type="InterPro" id="IPR011042">
    <property type="entry name" value="6-blade_b-propeller_TolB-like"/>
</dbReference>
<gene>
    <name evidence="1" type="ORF">CH379_07610</name>
</gene>
<dbReference type="SUPFAM" id="SSF63829">
    <property type="entry name" value="Calcium-dependent phosphotriesterase"/>
    <property type="match status" value="1"/>
</dbReference>
<comment type="caution">
    <text evidence="1">The sequence shown here is derived from an EMBL/GenBank/DDBJ whole genome shotgun (WGS) entry which is preliminary data.</text>
</comment>
<evidence type="ECO:0000313" key="1">
    <source>
        <dbReference type="EMBL" id="PJZ93482.1"/>
    </source>
</evidence>
<dbReference type="OrthoDB" id="338518at2"/>
<accession>A0A2N0BAA8</accession>